<sequence>MFSHSIDAPAGDSHYAVHAEIVSDAVAEGRVSTVVNVRWRSEATGGEERSVDFHVETDDGNETLRLVHDNEVFGAVSLDTRIPGEGSDPSVVDEPLGPILDGATRLADALVALDPVAGCLIKGAATSVAGQTIRCWQASDPNDSFRDRARSAAACLRSNGMKVAWNFVKRVGKCLISLGLD</sequence>
<evidence type="ECO:0000313" key="2">
    <source>
        <dbReference type="Proteomes" id="UP000244069"/>
    </source>
</evidence>
<reference evidence="1 2" key="1">
    <citation type="submission" date="2018-04" db="EMBL/GenBank/DDBJ databases">
        <title>Genomic Encyclopedia of Archaeal and Bacterial Type Strains, Phase II (KMG-II): from individual species to whole genera.</title>
        <authorList>
            <person name="Goeker M."/>
        </authorList>
    </citation>
    <scope>NUCLEOTIDE SEQUENCE [LARGE SCALE GENOMIC DNA]</scope>
    <source>
        <strain evidence="1 2">DSM 29329</strain>
    </source>
</reference>
<dbReference type="OrthoDB" id="9859833at2"/>
<evidence type="ECO:0000313" key="1">
    <source>
        <dbReference type="EMBL" id="PTX47224.1"/>
    </source>
</evidence>
<dbReference type="EMBL" id="QBKN01000013">
    <property type="protein sequence ID" value="PTX47224.1"/>
    <property type="molecule type" value="Genomic_DNA"/>
</dbReference>
<protein>
    <submittedName>
        <fullName evidence="1">Uncharacterized protein</fullName>
    </submittedName>
</protein>
<dbReference type="AlphaFoldDB" id="A0A2T6ATT2"/>
<comment type="caution">
    <text evidence="1">The sequence shown here is derived from an EMBL/GenBank/DDBJ whole genome shotgun (WGS) entry which is preliminary data.</text>
</comment>
<name>A0A2T6ATT2_9RHOB</name>
<proteinExistence type="predicted"/>
<organism evidence="1 2">
    <name type="scientific">Allosediminivita pacifica</name>
    <dbReference type="NCBI Taxonomy" id="1267769"/>
    <lineage>
        <taxon>Bacteria</taxon>
        <taxon>Pseudomonadati</taxon>
        <taxon>Pseudomonadota</taxon>
        <taxon>Alphaproteobacteria</taxon>
        <taxon>Rhodobacterales</taxon>
        <taxon>Paracoccaceae</taxon>
        <taxon>Allosediminivita</taxon>
    </lineage>
</organism>
<dbReference type="RefSeq" id="WP_107976777.1">
    <property type="nucleotide sequence ID" value="NZ_BMEZ01000010.1"/>
</dbReference>
<gene>
    <name evidence="1" type="ORF">C8N44_113110</name>
</gene>
<keyword evidence="2" id="KW-1185">Reference proteome</keyword>
<accession>A0A2T6ATT2</accession>
<dbReference type="Proteomes" id="UP000244069">
    <property type="component" value="Unassembled WGS sequence"/>
</dbReference>